<dbReference type="InterPro" id="IPR043910">
    <property type="entry name" value="DUF5767"/>
</dbReference>
<gene>
    <name evidence="2" type="ORF">EhV147</name>
</gene>
<evidence type="ECO:0000313" key="2">
    <source>
        <dbReference type="EMBL" id="CAI65569.1"/>
    </source>
</evidence>
<dbReference type="Pfam" id="PF19071">
    <property type="entry name" value="DUF5767"/>
    <property type="match status" value="1"/>
</dbReference>
<organism evidence="2 3">
    <name type="scientific">Emiliania huxleyi virus 86 (isolate United Kingdom/English Channel/1999)</name>
    <name type="common">EhV-86</name>
    <dbReference type="NCBI Taxonomy" id="654925"/>
    <lineage>
        <taxon>Viruses</taxon>
        <taxon>Varidnaviria</taxon>
        <taxon>Bamfordvirae</taxon>
        <taxon>Nucleocytoviricota</taxon>
        <taxon>Megaviricetes</taxon>
        <taxon>Algavirales</taxon>
        <taxon>Phycodnaviridae</taxon>
        <taxon>Coccolithovirus</taxon>
        <taxon>Coccolithovirus huxleyi</taxon>
        <taxon>Emiliania huxleyi virus 86</taxon>
    </lineage>
</organism>
<dbReference type="KEGG" id="vg:3655097"/>
<dbReference type="GeneID" id="3655097"/>
<proteinExistence type="predicted"/>
<organismHost>
    <name type="scientific">Emiliania huxleyi</name>
    <name type="common">Coccolithophore</name>
    <name type="synonym">Pontosphaera huxleyi</name>
    <dbReference type="NCBI Taxonomy" id="2903"/>
</organismHost>
<feature type="region of interest" description="Disordered" evidence="1">
    <location>
        <begin position="1"/>
        <end position="30"/>
    </location>
</feature>
<reference evidence="2 3" key="1">
    <citation type="journal article" date="2005" name="Science">
        <title>Complete genome sequence and lytic phase transcription profile of a Coccolithovirus.</title>
        <authorList>
            <person name="Wilson W.H."/>
            <person name="Schroeder D.C."/>
            <person name="Allen M.J."/>
            <person name="Holden M.T.G."/>
            <person name="Parkhill J."/>
            <person name="Barrell B.G."/>
            <person name="Churcher C."/>
            <person name="Hamlin N."/>
            <person name="Mungall K."/>
            <person name="Norbertczak H."/>
            <person name="Quail M.A."/>
            <person name="Price C."/>
            <person name="Rabbinowitsch E."/>
            <person name="Walker D."/>
            <person name="Craigon M."/>
            <person name="Roy D."/>
            <person name="Ghazal P."/>
        </authorList>
    </citation>
    <scope>NUCLEOTIDE SEQUENCE [LARGE SCALE GENOMIC DNA]</scope>
    <source>
        <strain evidence="3">Isolate United Kingdom/English Channel/1999</strain>
    </source>
</reference>
<protein>
    <submittedName>
        <fullName evidence="2">Uncharacterized protein</fullName>
    </submittedName>
</protein>
<dbReference type="EMBL" id="AJ890364">
    <property type="protein sequence ID" value="CAI65569.1"/>
    <property type="molecule type" value="Genomic_DNA"/>
</dbReference>
<accession>Q4A2Y7</accession>
<dbReference type="Proteomes" id="UP000000863">
    <property type="component" value="Segment"/>
</dbReference>
<name>Q4A2Y7_EHV8U</name>
<keyword evidence="3" id="KW-1185">Reference proteome</keyword>
<evidence type="ECO:0000256" key="1">
    <source>
        <dbReference type="SAM" id="MobiDB-lite"/>
    </source>
</evidence>
<dbReference type="RefSeq" id="YP_293900.1">
    <property type="nucleotide sequence ID" value="NC_007346.1"/>
</dbReference>
<evidence type="ECO:0000313" key="3">
    <source>
        <dbReference type="Proteomes" id="UP000000863"/>
    </source>
</evidence>
<sequence>MGHLTSRTYQKERLNRRRRHQRNTDVDRESKRNDPNIYIIDEDDKEQIFLIKQEALIELKLISESLGLDVHTKYTMKDDLSDVQFEIRRLLILDEKRQAVESMRGTIGMVASGIEVVNYQLGNNFELNGFSRAVAKEAKEGRYDLPLQKLYKKHWKTGVGTGNPEYDLARALVTSAGMYHVKKSGMASEVMSKVTGMKQ</sequence>